<evidence type="ECO:0000313" key="2">
    <source>
        <dbReference type="EMBL" id="MFD2045097.1"/>
    </source>
</evidence>
<dbReference type="EMBL" id="JBHUHQ010000016">
    <property type="protein sequence ID" value="MFD2045097.1"/>
    <property type="molecule type" value="Genomic_DNA"/>
</dbReference>
<feature type="coiled-coil region" evidence="1">
    <location>
        <begin position="270"/>
        <end position="311"/>
    </location>
</feature>
<sequence length="312" mass="35860">MFQNLNEQIVRVKGDIRKKGKFEKQLTDYENELQEVEDTIKNVSEQLEKEKKDVQKLEGISITNLISSIVGTKYERLDKEEKEVAAVQLQLEEAKKTKHEIVDEMTVVHQKRKLVMNSEQEYQELLQTKEALIKDSNSDYSDKLFRLDEEEADVQAYLTELGEAITAGENVKWALLQAIDSLQSAKGWGTWDMVGGGMISSAIKHDHIDQATDQIHIAQSKMRKFQKELLDVNEVAAMHVDMSGLLKFADFFFDGFIVDWMVQGRINDSLQQTKEQLSHVNNILSKLKSQEEQSENNLNQLKIDKKNVIETL</sequence>
<reference evidence="3" key="1">
    <citation type="journal article" date="2019" name="Int. J. Syst. Evol. Microbiol.">
        <title>The Global Catalogue of Microorganisms (GCM) 10K type strain sequencing project: providing services to taxonomists for standard genome sequencing and annotation.</title>
        <authorList>
            <consortium name="The Broad Institute Genomics Platform"/>
            <consortium name="The Broad Institute Genome Sequencing Center for Infectious Disease"/>
            <person name="Wu L."/>
            <person name="Ma J."/>
        </authorList>
    </citation>
    <scope>NUCLEOTIDE SEQUENCE [LARGE SCALE GENOMIC DNA]</scope>
    <source>
        <strain evidence="3">R28</strain>
    </source>
</reference>
<proteinExistence type="predicted"/>
<keyword evidence="1" id="KW-0175">Coiled coil</keyword>
<accession>A0ABW4W0K3</accession>
<gene>
    <name evidence="2" type="ORF">ACFSJF_12525</name>
</gene>
<organism evidence="2 3">
    <name type="scientific">Ornithinibacillus salinisoli</name>
    <dbReference type="NCBI Taxonomy" id="1848459"/>
    <lineage>
        <taxon>Bacteria</taxon>
        <taxon>Bacillati</taxon>
        <taxon>Bacillota</taxon>
        <taxon>Bacilli</taxon>
        <taxon>Bacillales</taxon>
        <taxon>Bacillaceae</taxon>
        <taxon>Ornithinibacillus</taxon>
    </lineage>
</organism>
<keyword evidence="3" id="KW-1185">Reference proteome</keyword>
<dbReference type="Proteomes" id="UP001597383">
    <property type="component" value="Unassembled WGS sequence"/>
</dbReference>
<evidence type="ECO:0000256" key="1">
    <source>
        <dbReference type="SAM" id="Coils"/>
    </source>
</evidence>
<dbReference type="RefSeq" id="WP_377557711.1">
    <property type="nucleotide sequence ID" value="NZ_JBHUHQ010000016.1"/>
</dbReference>
<comment type="caution">
    <text evidence="2">The sequence shown here is derived from an EMBL/GenBank/DDBJ whole genome shotgun (WGS) entry which is preliminary data.</text>
</comment>
<feature type="coiled-coil region" evidence="1">
    <location>
        <begin position="19"/>
        <end position="135"/>
    </location>
</feature>
<protein>
    <submittedName>
        <fullName evidence="2">Uncharacterized protein</fullName>
    </submittedName>
</protein>
<evidence type="ECO:0000313" key="3">
    <source>
        <dbReference type="Proteomes" id="UP001597383"/>
    </source>
</evidence>
<name>A0ABW4W0K3_9BACI</name>